<protein>
    <recommendedName>
        <fullName evidence="3">Lipoprotein</fullName>
    </recommendedName>
</protein>
<proteinExistence type="predicted"/>
<dbReference type="PROSITE" id="PS51257">
    <property type="entry name" value="PROKAR_LIPOPROTEIN"/>
    <property type="match status" value="1"/>
</dbReference>
<evidence type="ECO:0008006" key="3">
    <source>
        <dbReference type="Google" id="ProtNLM"/>
    </source>
</evidence>
<name>F0RDN4_CELLC</name>
<evidence type="ECO:0000313" key="2">
    <source>
        <dbReference type="Proteomes" id="UP000007487"/>
    </source>
</evidence>
<sequence>MFMKNWLCIIVLVFLICGCGLGTDKKSKLAIATTEITSNDYLDNFNKANFKIIEIDSFKNFSALLNEMKKLSCSKKIIGLNFKDNDTVFKLTGLANCPTNDQINCYFRRNVLIVKNDSLKNISGDLSKLVHIKNLDSEILKIKAKDHNYYYNTDTLKPALIHLHIQDNYPIAKTKEVLKQIVTRFKKDTTLFNYNILFEDFSHLDIPAPPPPTELKGVHIN</sequence>
<keyword evidence="2" id="KW-1185">Reference proteome</keyword>
<evidence type="ECO:0000313" key="1">
    <source>
        <dbReference type="EMBL" id="ADY28782.1"/>
    </source>
</evidence>
<dbReference type="EMBL" id="CP002534">
    <property type="protein sequence ID" value="ADY28782.1"/>
    <property type="molecule type" value="Genomic_DNA"/>
</dbReference>
<dbReference type="Proteomes" id="UP000007487">
    <property type="component" value="Chromosome"/>
</dbReference>
<organism evidence="1 2">
    <name type="scientific">Cellulophaga lytica (strain ATCC 23178 / DSM 7489 / JCM 8516 / NBRC 14961 / NCIMB 1423 / VKM B-1433 / Cy l20)</name>
    <dbReference type="NCBI Taxonomy" id="867900"/>
    <lineage>
        <taxon>Bacteria</taxon>
        <taxon>Pseudomonadati</taxon>
        <taxon>Bacteroidota</taxon>
        <taxon>Flavobacteriia</taxon>
        <taxon>Flavobacteriales</taxon>
        <taxon>Flavobacteriaceae</taxon>
        <taxon>Cellulophaga</taxon>
    </lineage>
</organism>
<gene>
    <name evidence="1" type="ordered locus">Celly_0951</name>
</gene>
<accession>F0RDN4</accession>
<dbReference type="KEGG" id="cly:Celly_0951"/>
<reference evidence="1 2" key="1">
    <citation type="journal article" date="2011" name="Stand. Genomic Sci.">
        <title>Complete genome sequence of Cellulophaga lytica type strain (LIM- 21).</title>
        <authorList>
            <person name="Pati A."/>
            <person name="Abt B."/>
            <person name="Teshima H."/>
            <person name="Nolan M."/>
            <person name="Lapidus A."/>
            <person name="Lucas S."/>
            <person name="Hammon N."/>
            <person name="Deshpande S."/>
            <person name="Cheng J.F."/>
            <person name="Tapia R."/>
            <person name="Han C."/>
            <person name="Goodwin L."/>
            <person name="Pitluck S."/>
            <person name="Liolios K."/>
            <person name="Pagani I."/>
            <person name="Mavromatis K."/>
            <person name="Ovchinikova G."/>
            <person name="Chen A."/>
            <person name="Palaniappan K."/>
            <person name="Land M."/>
            <person name="Hauser L."/>
            <person name="Jeffries C.D."/>
            <person name="Detter J.C."/>
            <person name="Brambilla E.M."/>
            <person name="Kannan K.P."/>
            <person name="Rohde M."/>
            <person name="Spring S."/>
            <person name="Goker M."/>
            <person name="Woyke T."/>
            <person name="Bristow J."/>
            <person name="Eisen J.A."/>
            <person name="Markowitz V."/>
            <person name="Hugenholtz P."/>
            <person name="Kyrpides N.C."/>
            <person name="Klenk H.P."/>
            <person name="Ivanova N."/>
        </authorList>
    </citation>
    <scope>NUCLEOTIDE SEQUENCE [LARGE SCALE GENOMIC DNA]</scope>
    <source>
        <strain evidence="2">ATCC 23178 / DSM 7489 / JCM 8516 / NBRC 14961 / NCIMB 1423 / VKM B-1433 / Cy l20</strain>
    </source>
</reference>
<dbReference type="eggNOG" id="ENOG50340CP">
    <property type="taxonomic scope" value="Bacteria"/>
</dbReference>
<dbReference type="HOGENOM" id="CLU_1248791_0_0_10"/>
<dbReference type="AlphaFoldDB" id="F0RDN4"/>